<accession>A0A5Q6RWR0</accession>
<evidence type="ECO:0000313" key="1">
    <source>
        <dbReference type="EMBL" id="KAA1422512.1"/>
    </source>
</evidence>
<name>A0A5Q6RWR0_9ACTN</name>
<organism evidence="1 2">
    <name type="scientific">Mumia zhuanghuii</name>
    <dbReference type="NCBI Taxonomy" id="2585211"/>
    <lineage>
        <taxon>Bacteria</taxon>
        <taxon>Bacillati</taxon>
        <taxon>Actinomycetota</taxon>
        <taxon>Actinomycetes</taxon>
        <taxon>Propionibacteriales</taxon>
        <taxon>Nocardioidaceae</taxon>
        <taxon>Mumia</taxon>
    </lineage>
</organism>
<evidence type="ECO:0000313" key="2">
    <source>
        <dbReference type="Proteomes" id="UP000307768"/>
    </source>
</evidence>
<dbReference type="Proteomes" id="UP000307768">
    <property type="component" value="Unassembled WGS sequence"/>
</dbReference>
<dbReference type="RefSeq" id="WP_149770463.1">
    <property type="nucleotide sequence ID" value="NZ_VDFQ02000004.1"/>
</dbReference>
<gene>
    <name evidence="1" type="ORF">FE697_015370</name>
</gene>
<reference evidence="1 2" key="1">
    <citation type="submission" date="2019-09" db="EMBL/GenBank/DDBJ databases">
        <title>Mumia zhuanghuii sp. nov. isolated from the intestinal contents of plateau pika (Ochotona curzoniae) in the Qinghai-Tibet plateau of China.</title>
        <authorList>
            <person name="Tian Z."/>
        </authorList>
    </citation>
    <scope>NUCLEOTIDE SEQUENCE [LARGE SCALE GENOMIC DNA]</scope>
    <source>
        <strain evidence="2">350</strain>
    </source>
</reference>
<proteinExistence type="predicted"/>
<comment type="caution">
    <text evidence="1">The sequence shown here is derived from an EMBL/GenBank/DDBJ whole genome shotgun (WGS) entry which is preliminary data.</text>
</comment>
<dbReference type="EMBL" id="VDFQ02000004">
    <property type="protein sequence ID" value="KAA1422512.1"/>
    <property type="molecule type" value="Genomic_DNA"/>
</dbReference>
<protein>
    <submittedName>
        <fullName evidence="1">Uncharacterized protein</fullName>
    </submittedName>
</protein>
<sequence length="98" mass="10331">MSAAARSTIQCPYAVGWCTGHPDPSFGEAPGWHELEIAENVYVREDECVQPRLHVAADLGSGGFTGSTQEAREFAAELVAAAVALEQIEADLAATQVS</sequence>
<dbReference type="AlphaFoldDB" id="A0A5Q6RWR0"/>